<name>A0A396GY85_MEDTR</name>
<comment type="caution">
    <text evidence="1">The sequence shown here is derived from an EMBL/GenBank/DDBJ whole genome shotgun (WGS) entry which is preliminary data.</text>
</comment>
<dbReference type="EMBL" id="PSQE01000007">
    <property type="protein sequence ID" value="RHN45433.1"/>
    <property type="molecule type" value="Genomic_DNA"/>
</dbReference>
<protein>
    <submittedName>
        <fullName evidence="1">Putative SPX domain-containing protein</fullName>
    </submittedName>
</protein>
<dbReference type="Gramene" id="rna39772">
    <property type="protein sequence ID" value="RHN45433.1"/>
    <property type="gene ID" value="gene39772"/>
</dbReference>
<dbReference type="PANTHER" id="PTHR45978:SF2">
    <property type="entry name" value="SPX DOMAIN-CONTAINING PROTEIN 3"/>
    <property type="match status" value="1"/>
</dbReference>
<gene>
    <name evidence="1" type="ORF">MtrunA17_Chr7g0231141</name>
</gene>
<dbReference type="AlphaFoldDB" id="A0A396GY85"/>
<dbReference type="Proteomes" id="UP000265566">
    <property type="component" value="Chromosome 7"/>
</dbReference>
<proteinExistence type="predicted"/>
<evidence type="ECO:0000313" key="1">
    <source>
        <dbReference type="EMBL" id="RHN45433.1"/>
    </source>
</evidence>
<evidence type="ECO:0000313" key="2">
    <source>
        <dbReference type="Proteomes" id="UP000265566"/>
    </source>
</evidence>
<organism evidence="1 2">
    <name type="scientific">Medicago truncatula</name>
    <name type="common">Barrel medic</name>
    <name type="synonym">Medicago tribuloides</name>
    <dbReference type="NCBI Taxonomy" id="3880"/>
    <lineage>
        <taxon>Eukaryota</taxon>
        <taxon>Viridiplantae</taxon>
        <taxon>Streptophyta</taxon>
        <taxon>Embryophyta</taxon>
        <taxon>Tracheophyta</taxon>
        <taxon>Spermatophyta</taxon>
        <taxon>Magnoliopsida</taxon>
        <taxon>eudicotyledons</taxon>
        <taxon>Gunneridae</taxon>
        <taxon>Pentapetalae</taxon>
        <taxon>rosids</taxon>
        <taxon>fabids</taxon>
        <taxon>Fabales</taxon>
        <taxon>Fabaceae</taxon>
        <taxon>Papilionoideae</taxon>
        <taxon>50 kb inversion clade</taxon>
        <taxon>NPAAA clade</taxon>
        <taxon>Hologalegina</taxon>
        <taxon>IRL clade</taxon>
        <taxon>Trifolieae</taxon>
        <taxon>Medicago</taxon>
    </lineage>
</organism>
<dbReference type="PANTHER" id="PTHR45978">
    <property type="entry name" value="SPX DOMAIN-CONTAINING PROTEIN 3"/>
    <property type="match status" value="1"/>
</dbReference>
<sequence length="107" mass="12172">MCEVLNFEGLVKILKKYDRKTGGLRRLPFLQKILEHPFLSTDLISELVRECENIIDEAYQAGEAAERVNAKAVFDGKGSLERIVEALLKKQENMMIVKEGTTSMQNE</sequence>
<dbReference type="OrthoDB" id="6493944at2759"/>
<dbReference type="InterPro" id="IPR031142">
    <property type="entry name" value="SPX_prot"/>
</dbReference>
<dbReference type="GO" id="GO:0016036">
    <property type="term" value="P:cellular response to phosphate starvation"/>
    <property type="evidence" value="ECO:0007669"/>
    <property type="project" value="InterPro"/>
</dbReference>
<reference evidence="2" key="1">
    <citation type="journal article" date="2018" name="Nat. Plants">
        <title>Whole-genome landscape of Medicago truncatula symbiotic genes.</title>
        <authorList>
            <person name="Pecrix Y."/>
            <person name="Staton S.E."/>
            <person name="Sallet E."/>
            <person name="Lelandais-Briere C."/>
            <person name="Moreau S."/>
            <person name="Carrere S."/>
            <person name="Blein T."/>
            <person name="Jardinaud M.F."/>
            <person name="Latrasse D."/>
            <person name="Zouine M."/>
            <person name="Zahm M."/>
            <person name="Kreplak J."/>
            <person name="Mayjonade B."/>
            <person name="Satge C."/>
            <person name="Perez M."/>
            <person name="Cauet S."/>
            <person name="Marande W."/>
            <person name="Chantry-Darmon C."/>
            <person name="Lopez-Roques C."/>
            <person name="Bouchez O."/>
            <person name="Berard A."/>
            <person name="Debelle F."/>
            <person name="Munos S."/>
            <person name="Bendahmane A."/>
            <person name="Berges H."/>
            <person name="Niebel A."/>
            <person name="Buitink J."/>
            <person name="Frugier F."/>
            <person name="Benhamed M."/>
            <person name="Crespi M."/>
            <person name="Gouzy J."/>
            <person name="Gamas P."/>
        </authorList>
    </citation>
    <scope>NUCLEOTIDE SEQUENCE [LARGE SCALE GENOMIC DNA]</scope>
    <source>
        <strain evidence="2">cv. Jemalong A17</strain>
    </source>
</reference>
<accession>A0A396GY85</accession>